<proteinExistence type="predicted"/>
<name>A0A6J4IVA1_9PSEU</name>
<feature type="compositionally biased region" description="Basic and acidic residues" evidence="1">
    <location>
        <begin position="438"/>
        <end position="447"/>
    </location>
</feature>
<feature type="non-terminal residue" evidence="2">
    <location>
        <position position="1"/>
    </location>
</feature>
<feature type="compositionally biased region" description="Basic and acidic residues" evidence="1">
    <location>
        <begin position="193"/>
        <end position="225"/>
    </location>
</feature>
<evidence type="ECO:0000256" key="1">
    <source>
        <dbReference type="SAM" id="MobiDB-lite"/>
    </source>
</evidence>
<dbReference type="GO" id="GO:0004356">
    <property type="term" value="F:glutamine synthetase activity"/>
    <property type="evidence" value="ECO:0007669"/>
    <property type="project" value="UniProtKB-EC"/>
</dbReference>
<feature type="compositionally biased region" description="Basic residues" evidence="1">
    <location>
        <begin position="140"/>
        <end position="165"/>
    </location>
</feature>
<feature type="region of interest" description="Disordered" evidence="1">
    <location>
        <begin position="239"/>
        <end position="315"/>
    </location>
</feature>
<reference evidence="2" key="1">
    <citation type="submission" date="2020-02" db="EMBL/GenBank/DDBJ databases">
        <authorList>
            <person name="Meier V. D."/>
        </authorList>
    </citation>
    <scope>NUCLEOTIDE SEQUENCE</scope>
    <source>
        <strain evidence="2">AVDCRST_MAG54</strain>
    </source>
</reference>
<feature type="compositionally biased region" description="Basic residues" evidence="1">
    <location>
        <begin position="298"/>
        <end position="310"/>
    </location>
</feature>
<evidence type="ECO:0000313" key="2">
    <source>
        <dbReference type="EMBL" id="CAA9263032.1"/>
    </source>
</evidence>
<organism evidence="2">
    <name type="scientific">uncultured Actinomycetospora sp</name>
    <dbReference type="NCBI Taxonomy" id="1135996"/>
    <lineage>
        <taxon>Bacteria</taxon>
        <taxon>Bacillati</taxon>
        <taxon>Actinomycetota</taxon>
        <taxon>Actinomycetes</taxon>
        <taxon>Pseudonocardiales</taxon>
        <taxon>Pseudonocardiaceae</taxon>
        <taxon>Actinomycetospora</taxon>
        <taxon>environmental samples</taxon>
    </lineage>
</organism>
<feature type="region of interest" description="Disordered" evidence="1">
    <location>
        <begin position="128"/>
        <end position="226"/>
    </location>
</feature>
<feature type="region of interest" description="Disordered" evidence="1">
    <location>
        <begin position="333"/>
        <end position="447"/>
    </location>
</feature>
<feature type="compositionally biased region" description="Basic and acidic residues" evidence="1">
    <location>
        <begin position="373"/>
        <end position="395"/>
    </location>
</feature>
<feature type="compositionally biased region" description="Basic residues" evidence="1">
    <location>
        <begin position="248"/>
        <end position="259"/>
    </location>
</feature>
<dbReference type="EC" id="6.3.1.2" evidence="2"/>
<protein>
    <submittedName>
        <fullName evidence="2">Glutamine synthetase type I</fullName>
        <ecNumber evidence="2">6.3.1.2</ecNumber>
    </submittedName>
</protein>
<sequence>GSPAGVRPAHAGGTRHPLRAVVVHRRARLPQVGGRRARGARGCVRRGDRLRRVGDRGLRPGLRVRHGREARPLDVPGAALGDRGRGALLGADVLRHHDARRLAVLGRPAPRPAPRALAGRRGRLHLLRAPRGRVLPAARPARRRHASGARRHRRLLRPGQPRRRAALPAPRDRVARGDGHLGGVQPPRGRPRPAGDRPALRRRPDDGGQHHDVPLHRQGGRDHPGGARVLHAQAVHRARRLGDAHPRQPLRGRPQRVPRRVGALRALEDRQGVRRRHPAPRTRDLRGHQPVRQLLQAPHRRRRGPHHRVLGPRQPLGAGARADVLAGQGLVAARRGAHHRHRRQPVPGLRRDPGRRPAGHRRGLRAAAGGRGQRVDALRGRAPRDGLRDAAPEPRRRARGHGAFRAHGRDPRRARVRLLPAQQARGVGRLPPQRHAVRARDVPADAV</sequence>
<dbReference type="EMBL" id="CADCTH010000332">
    <property type="protein sequence ID" value="CAA9263032.1"/>
    <property type="molecule type" value="Genomic_DNA"/>
</dbReference>
<dbReference type="AlphaFoldDB" id="A0A6J4IVA1"/>
<keyword evidence="2" id="KW-0436">Ligase</keyword>
<gene>
    <name evidence="2" type="ORF">AVDCRST_MAG54-2581</name>
</gene>
<feature type="non-terminal residue" evidence="2">
    <location>
        <position position="447"/>
    </location>
</feature>
<feature type="compositionally biased region" description="Basic and acidic residues" evidence="1">
    <location>
        <begin position="170"/>
        <end position="179"/>
    </location>
</feature>
<accession>A0A6J4IVA1</accession>
<feature type="compositionally biased region" description="Basic residues" evidence="1">
    <location>
        <begin position="396"/>
        <end position="406"/>
    </location>
</feature>
<feature type="compositionally biased region" description="Basic residues" evidence="1">
    <location>
        <begin position="335"/>
        <end position="344"/>
    </location>
</feature>